<feature type="region of interest" description="Disordered" evidence="1">
    <location>
        <begin position="57"/>
        <end position="92"/>
    </location>
</feature>
<dbReference type="Proteomes" id="UP001499984">
    <property type="component" value="Unassembled WGS sequence"/>
</dbReference>
<gene>
    <name evidence="2" type="ORF">GCM10022233_83820</name>
</gene>
<accession>A0ABP7WFI7</accession>
<dbReference type="EMBL" id="BAAAZY010000033">
    <property type="protein sequence ID" value="GAA4087992.1"/>
    <property type="molecule type" value="Genomic_DNA"/>
</dbReference>
<protein>
    <submittedName>
        <fullName evidence="2">Uncharacterized protein</fullName>
    </submittedName>
</protein>
<reference evidence="3" key="1">
    <citation type="journal article" date="2019" name="Int. J. Syst. Evol. Microbiol.">
        <title>The Global Catalogue of Microorganisms (GCM) 10K type strain sequencing project: providing services to taxonomists for standard genome sequencing and annotation.</title>
        <authorList>
            <consortium name="The Broad Institute Genomics Platform"/>
            <consortium name="The Broad Institute Genome Sequencing Center for Infectious Disease"/>
            <person name="Wu L."/>
            <person name="Ma J."/>
        </authorList>
    </citation>
    <scope>NUCLEOTIDE SEQUENCE [LARGE SCALE GENOMIC DNA]</scope>
    <source>
        <strain evidence="3">JCM 16925</strain>
    </source>
</reference>
<comment type="caution">
    <text evidence="2">The sequence shown here is derived from an EMBL/GenBank/DDBJ whole genome shotgun (WGS) entry which is preliminary data.</text>
</comment>
<name>A0ABP7WFI7_9ACTN</name>
<evidence type="ECO:0000313" key="3">
    <source>
        <dbReference type="Proteomes" id="UP001499984"/>
    </source>
</evidence>
<sequence>MGRHSLPDQYGAGIGDPRRRGPRRRMRRRTVAVAMPLGRPGKTYGWLEPADAGLRDVAGGDGQVLDTPARDASGPELGPTDRAAAVPEGARARSVTGCRRCSAISRIHSVILKAIVDAASPGEQG</sequence>
<keyword evidence="3" id="KW-1185">Reference proteome</keyword>
<proteinExistence type="predicted"/>
<feature type="region of interest" description="Disordered" evidence="1">
    <location>
        <begin position="1"/>
        <end position="28"/>
    </location>
</feature>
<evidence type="ECO:0000313" key="2">
    <source>
        <dbReference type="EMBL" id="GAA4087992.1"/>
    </source>
</evidence>
<organism evidence="2 3">
    <name type="scientific">Streptomyces shaanxiensis</name>
    <dbReference type="NCBI Taxonomy" id="653357"/>
    <lineage>
        <taxon>Bacteria</taxon>
        <taxon>Bacillati</taxon>
        <taxon>Actinomycetota</taxon>
        <taxon>Actinomycetes</taxon>
        <taxon>Kitasatosporales</taxon>
        <taxon>Streptomycetaceae</taxon>
        <taxon>Streptomyces</taxon>
    </lineage>
</organism>
<evidence type="ECO:0000256" key="1">
    <source>
        <dbReference type="SAM" id="MobiDB-lite"/>
    </source>
</evidence>